<sequence length="59" mass="6026">MATGSAAPGRVTGGAYGYSAVMETTLTIALSSQLLLFASLAIGILIVVGVIAFVVRRNR</sequence>
<name>A0A1T4P4Z1_9ACTN</name>
<protein>
    <submittedName>
        <fullName evidence="2">Uncharacterized protein</fullName>
    </submittedName>
</protein>
<feature type="transmembrane region" description="Helical" evidence="1">
    <location>
        <begin position="34"/>
        <end position="55"/>
    </location>
</feature>
<keyword evidence="1" id="KW-0812">Transmembrane</keyword>
<dbReference type="EMBL" id="FUWS01000004">
    <property type="protein sequence ID" value="SJZ86583.1"/>
    <property type="molecule type" value="Genomic_DNA"/>
</dbReference>
<evidence type="ECO:0000313" key="3">
    <source>
        <dbReference type="Proteomes" id="UP000190637"/>
    </source>
</evidence>
<dbReference type="AlphaFoldDB" id="A0A1T4P4Z1"/>
<dbReference type="STRING" id="1122192.SAMN02745673_01636"/>
<accession>A0A1T4P4Z1</accession>
<organism evidence="2 3">
    <name type="scientific">Marinactinospora thermotolerans DSM 45154</name>
    <dbReference type="NCBI Taxonomy" id="1122192"/>
    <lineage>
        <taxon>Bacteria</taxon>
        <taxon>Bacillati</taxon>
        <taxon>Actinomycetota</taxon>
        <taxon>Actinomycetes</taxon>
        <taxon>Streptosporangiales</taxon>
        <taxon>Nocardiopsidaceae</taxon>
        <taxon>Marinactinospora</taxon>
    </lineage>
</organism>
<keyword evidence="1" id="KW-0472">Membrane</keyword>
<evidence type="ECO:0000256" key="1">
    <source>
        <dbReference type="SAM" id="Phobius"/>
    </source>
</evidence>
<dbReference type="Proteomes" id="UP000190637">
    <property type="component" value="Unassembled WGS sequence"/>
</dbReference>
<proteinExistence type="predicted"/>
<keyword evidence="1" id="KW-1133">Transmembrane helix</keyword>
<evidence type="ECO:0000313" key="2">
    <source>
        <dbReference type="EMBL" id="SJZ86583.1"/>
    </source>
</evidence>
<reference evidence="2 3" key="1">
    <citation type="submission" date="2017-02" db="EMBL/GenBank/DDBJ databases">
        <authorList>
            <person name="Peterson S.W."/>
        </authorList>
    </citation>
    <scope>NUCLEOTIDE SEQUENCE [LARGE SCALE GENOMIC DNA]</scope>
    <source>
        <strain evidence="2 3">DSM 45154</strain>
    </source>
</reference>
<keyword evidence="3" id="KW-1185">Reference proteome</keyword>
<gene>
    <name evidence="2" type="ORF">SAMN02745673_01636</name>
</gene>